<evidence type="ECO:0000256" key="2">
    <source>
        <dbReference type="ARBA" id="ARBA00022475"/>
    </source>
</evidence>
<comment type="caution">
    <text evidence="8">The sequence shown here is derived from an EMBL/GenBank/DDBJ whole genome shotgun (WGS) entry which is preliminary data.</text>
</comment>
<dbReference type="GO" id="GO:0005886">
    <property type="term" value="C:plasma membrane"/>
    <property type="evidence" value="ECO:0007669"/>
    <property type="project" value="UniProtKB-SubCell"/>
</dbReference>
<dbReference type="PANTHER" id="PTHR30619">
    <property type="entry name" value="DNA INTERNALIZATION/COMPETENCE PROTEIN COMEC/REC2"/>
    <property type="match status" value="1"/>
</dbReference>
<dbReference type="InterPro" id="IPR052159">
    <property type="entry name" value="Competence_DNA_uptake"/>
</dbReference>
<evidence type="ECO:0000256" key="5">
    <source>
        <dbReference type="ARBA" id="ARBA00023136"/>
    </source>
</evidence>
<dbReference type="NCBIfam" id="TIGR00360">
    <property type="entry name" value="ComEC_N-term"/>
    <property type="match status" value="1"/>
</dbReference>
<evidence type="ECO:0000256" key="1">
    <source>
        <dbReference type="ARBA" id="ARBA00004651"/>
    </source>
</evidence>
<protein>
    <submittedName>
        <fullName evidence="8">DNA internalization-related competence protein ComEC/Rec2</fullName>
    </submittedName>
</protein>
<dbReference type="InterPro" id="IPR001279">
    <property type="entry name" value="Metallo-B-lactamas"/>
</dbReference>
<dbReference type="InterPro" id="IPR036866">
    <property type="entry name" value="RibonucZ/Hydroxyglut_hydro"/>
</dbReference>
<evidence type="ECO:0000256" key="6">
    <source>
        <dbReference type="SAM" id="Phobius"/>
    </source>
</evidence>
<gene>
    <name evidence="8" type="ORF">C0Z18_01295</name>
</gene>
<dbReference type="Pfam" id="PF00753">
    <property type="entry name" value="Lactamase_B"/>
    <property type="match status" value="1"/>
</dbReference>
<evidence type="ECO:0000313" key="9">
    <source>
        <dbReference type="Proteomes" id="UP000235616"/>
    </source>
</evidence>
<dbReference type="InterPro" id="IPR004797">
    <property type="entry name" value="Competence_ComEC/Rec2"/>
</dbReference>
<evidence type="ECO:0000259" key="7">
    <source>
        <dbReference type="SMART" id="SM00849"/>
    </source>
</evidence>
<feature type="transmembrane region" description="Helical" evidence="6">
    <location>
        <begin position="303"/>
        <end position="325"/>
    </location>
</feature>
<organism evidence="8 9">
    <name type="scientific">Trinickia dabaoshanensis</name>
    <dbReference type="NCBI Taxonomy" id="564714"/>
    <lineage>
        <taxon>Bacteria</taxon>
        <taxon>Pseudomonadati</taxon>
        <taxon>Pseudomonadota</taxon>
        <taxon>Betaproteobacteria</taxon>
        <taxon>Burkholderiales</taxon>
        <taxon>Burkholderiaceae</taxon>
        <taxon>Trinickia</taxon>
    </lineage>
</organism>
<feature type="domain" description="Metallo-beta-lactamase" evidence="7">
    <location>
        <begin position="594"/>
        <end position="789"/>
    </location>
</feature>
<dbReference type="AlphaFoldDB" id="A0A2N7W343"/>
<keyword evidence="3 6" id="KW-0812">Transmembrane</keyword>
<keyword evidence="2" id="KW-1003">Cell membrane</keyword>
<feature type="transmembrane region" description="Helical" evidence="6">
    <location>
        <begin position="260"/>
        <end position="283"/>
    </location>
</feature>
<dbReference type="InterPro" id="IPR004477">
    <property type="entry name" value="ComEC_N"/>
</dbReference>
<dbReference type="InterPro" id="IPR035681">
    <property type="entry name" value="ComA-like_MBL"/>
</dbReference>
<accession>A0A2N7W343</accession>
<proteinExistence type="predicted"/>
<dbReference type="Pfam" id="PF03772">
    <property type="entry name" value="Competence"/>
    <property type="match status" value="1"/>
</dbReference>
<dbReference type="GO" id="GO:0030420">
    <property type="term" value="P:establishment of competence for transformation"/>
    <property type="evidence" value="ECO:0007669"/>
    <property type="project" value="InterPro"/>
</dbReference>
<feature type="transmembrane region" description="Helical" evidence="6">
    <location>
        <begin position="480"/>
        <end position="499"/>
    </location>
</feature>
<keyword evidence="4 6" id="KW-1133">Transmembrane helix</keyword>
<dbReference type="Gene3D" id="3.60.15.10">
    <property type="entry name" value="Ribonuclease Z/Hydroxyacylglutathione hydrolase-like"/>
    <property type="match status" value="1"/>
</dbReference>
<dbReference type="OrthoDB" id="9761531at2"/>
<dbReference type="EMBL" id="PNYA01000001">
    <property type="protein sequence ID" value="PMS23830.1"/>
    <property type="molecule type" value="Genomic_DNA"/>
</dbReference>
<dbReference type="SMART" id="SM00849">
    <property type="entry name" value="Lactamase_B"/>
    <property type="match status" value="1"/>
</dbReference>
<comment type="subcellular location">
    <subcellularLocation>
        <location evidence="1">Cell membrane</location>
        <topology evidence="1">Multi-pass membrane protein</topology>
    </subcellularLocation>
</comment>
<feature type="transmembrane region" description="Helical" evidence="6">
    <location>
        <begin position="337"/>
        <end position="365"/>
    </location>
</feature>
<keyword evidence="5 6" id="KW-0472">Membrane</keyword>
<dbReference type="Pfam" id="PF13567">
    <property type="entry name" value="DUF4131"/>
    <property type="match status" value="1"/>
</dbReference>
<evidence type="ECO:0000313" key="8">
    <source>
        <dbReference type="EMBL" id="PMS23830.1"/>
    </source>
</evidence>
<reference evidence="8 9" key="1">
    <citation type="submission" date="2018-01" db="EMBL/GenBank/DDBJ databases">
        <title>Whole genome analyses suggest that Burkholderia sensu lato contains two further novel genera in the rhizoxinica-symbiotica group Mycetohabitans gen. nov., and Trinickia gen. nov.: implications for the evolution of diazotrophy and nodulation in the Burkholderiaceae.</title>
        <authorList>
            <person name="Estrada-de los Santos P."/>
            <person name="Palmer M."/>
            <person name="Chavez-Ramirez B."/>
            <person name="Beukes C."/>
            <person name="Steenkamp E.T."/>
            <person name="Hirsch A.M."/>
            <person name="Manyaka P."/>
            <person name="Maluk M."/>
            <person name="Lafos M."/>
            <person name="Crook M."/>
            <person name="Gross E."/>
            <person name="Simon M.F."/>
            <person name="Bueno dos Reis Junior F."/>
            <person name="Poole P.S."/>
            <person name="Venter S.N."/>
            <person name="James E.K."/>
        </authorList>
    </citation>
    <scope>NUCLEOTIDE SEQUENCE [LARGE SCALE GENOMIC DNA]</scope>
    <source>
        <strain evidence="8 9">GIMN1.004</strain>
    </source>
</reference>
<dbReference type="CDD" id="cd07731">
    <property type="entry name" value="ComA-like_MBL-fold"/>
    <property type="match status" value="1"/>
</dbReference>
<dbReference type="PANTHER" id="PTHR30619:SF1">
    <property type="entry name" value="RECOMBINATION PROTEIN 2"/>
    <property type="match status" value="1"/>
</dbReference>
<evidence type="ECO:0000256" key="3">
    <source>
        <dbReference type="ARBA" id="ARBA00022692"/>
    </source>
</evidence>
<feature type="transmembrane region" description="Helical" evidence="6">
    <location>
        <begin position="371"/>
        <end position="392"/>
    </location>
</feature>
<dbReference type="InterPro" id="IPR025405">
    <property type="entry name" value="DUF4131"/>
</dbReference>
<evidence type="ECO:0000256" key="4">
    <source>
        <dbReference type="ARBA" id="ARBA00022989"/>
    </source>
</evidence>
<feature type="transmembrane region" description="Helical" evidence="6">
    <location>
        <begin position="52"/>
        <end position="71"/>
    </location>
</feature>
<dbReference type="Proteomes" id="UP000235616">
    <property type="component" value="Unassembled WGS sequence"/>
</dbReference>
<dbReference type="NCBIfam" id="TIGR00361">
    <property type="entry name" value="ComEC_Rec2"/>
    <property type="match status" value="1"/>
</dbReference>
<dbReference type="SUPFAM" id="SSF56281">
    <property type="entry name" value="Metallo-hydrolase/oxidoreductase"/>
    <property type="match status" value="1"/>
</dbReference>
<keyword evidence="9" id="KW-1185">Reference proteome</keyword>
<name>A0A2N7W343_9BURK</name>
<dbReference type="RefSeq" id="WP_102643538.1">
    <property type="nucleotide sequence ID" value="NZ_PNYA01000001.1"/>
</dbReference>
<sequence>MRAMLIGFALGIMGLQQCAALPGQGQWIVLGASLAAALGAARYAWGRSGSRLMGAALFAAAVIAGYGYAAMRAELRIAEALPSAWELRDLTLSGHVRGLPVQGAGSTRFSFVLDAHDLDDVRRATGIERFPSMVQLSWARAGARDVPLLKPGDRWRLTVRLKRPHGYANFGGYDAEAAWLARGIRATGYVVASAGTRRLPDAAGGGAAIDRLRFALRERVAQTLADAPHRGMVTALAIGAQDMIAEADRVALRRTGTSHLVAVSGLHIGFVAGLCAALAAWVWRRSCGLGAMLARRGAREWPLLVPTPIVAAVAAAASAAGYAALAGFNVPAQRALWMLVVVNAAFLLGRGVAFSLVLAWAAALVLAVDPWAVTAAGFWLSFGAVACIAFAMRGRLRLREQEQGIDDACESARATDPAWPLALARSDRGARASWRRRLATVRRRGGEAARAQWAVTIGLAPLTAFWFSQVSLAGPLANAVAVPWVGVFVVPVILVALALPAPLDALAYELAHTLLVPLMRLLTALAQASWAEVYPPQPSLWALASALAGVALCLMPRGWPLRWAAPLAWLPLAVPPPSGVEQGAFRLTALDVGQGAAIVVETQRRTLLFDAGTGPESTNAGARIVVPYLRADGVARLDALMVSHGDADHAGGVPAVLDSSEVAQVVGALPGRHRVWDKAREARAGHLRCAAGQRWHWDGVDFEVLWPDPGPLPRRSNEQSCVLKISAPGMSALLTGDIGAPTERVLVRRAPEALRADVLLVAHHGSKTSSTEPFLDSVDPRVAVFQVGYRNRFRHPHPGVWSRFQARGIALARTDRDGAVRIASSNGRLMLERYRTSHARYWMGR</sequence>